<accession>A0ABD1E601</accession>
<dbReference type="EMBL" id="JBDJPC010000011">
    <property type="protein sequence ID" value="KAL1490005.1"/>
    <property type="molecule type" value="Genomic_DNA"/>
</dbReference>
<dbReference type="Proteomes" id="UP001566132">
    <property type="component" value="Unassembled WGS sequence"/>
</dbReference>
<proteinExistence type="predicted"/>
<comment type="caution">
    <text evidence="1">The sequence shown here is derived from an EMBL/GenBank/DDBJ whole genome shotgun (WGS) entry which is preliminary data.</text>
</comment>
<evidence type="ECO:0000313" key="1">
    <source>
        <dbReference type="EMBL" id="KAL1490005.1"/>
    </source>
</evidence>
<keyword evidence="2" id="KW-1185">Reference proteome</keyword>
<name>A0ABD1E601_HYPHA</name>
<evidence type="ECO:0000313" key="2">
    <source>
        <dbReference type="Proteomes" id="UP001566132"/>
    </source>
</evidence>
<dbReference type="AlphaFoldDB" id="A0ABD1E601"/>
<gene>
    <name evidence="1" type="ORF">ABEB36_013921</name>
</gene>
<sequence length="91" mass="10450">MSYFMYHRTARYNAVHLITRVLLTARKARYNEGPLYFLSIKVDGAKTYERAGTTCMRLRCKILTAMPSSVKGCYKYVKRTMQSLGGDKINA</sequence>
<reference evidence="1 2" key="1">
    <citation type="submission" date="2024-05" db="EMBL/GenBank/DDBJ databases">
        <title>Genetic variation in Jamaican populations of the coffee berry borer (Hypothenemus hampei).</title>
        <authorList>
            <person name="Errbii M."/>
            <person name="Myrie A."/>
        </authorList>
    </citation>
    <scope>NUCLEOTIDE SEQUENCE [LARGE SCALE GENOMIC DNA]</scope>
    <source>
        <strain evidence="1">JA-Hopewell-2020-01-JO</strain>
        <tissue evidence="1">Whole body</tissue>
    </source>
</reference>
<protein>
    <submittedName>
        <fullName evidence="1">Uncharacterized protein</fullName>
    </submittedName>
</protein>
<organism evidence="1 2">
    <name type="scientific">Hypothenemus hampei</name>
    <name type="common">Coffee berry borer</name>
    <dbReference type="NCBI Taxonomy" id="57062"/>
    <lineage>
        <taxon>Eukaryota</taxon>
        <taxon>Metazoa</taxon>
        <taxon>Ecdysozoa</taxon>
        <taxon>Arthropoda</taxon>
        <taxon>Hexapoda</taxon>
        <taxon>Insecta</taxon>
        <taxon>Pterygota</taxon>
        <taxon>Neoptera</taxon>
        <taxon>Endopterygota</taxon>
        <taxon>Coleoptera</taxon>
        <taxon>Polyphaga</taxon>
        <taxon>Cucujiformia</taxon>
        <taxon>Curculionidae</taxon>
        <taxon>Scolytinae</taxon>
        <taxon>Hypothenemus</taxon>
    </lineage>
</organism>